<gene>
    <name evidence="2" type="ORF">RO21_11715</name>
</gene>
<dbReference type="EMBL" id="JWIZ01000106">
    <property type="protein sequence ID" value="KMK50453.1"/>
    <property type="molecule type" value="Genomic_DNA"/>
</dbReference>
<dbReference type="STRING" id="67855.RO21_11715"/>
<dbReference type="Gene3D" id="6.20.80.10">
    <property type="match status" value="1"/>
</dbReference>
<sequence length="336" mass="38051">IFKVGALAQENLNDVMQVGLYRQSLNRNATTANNYPVNQAGTLRVEPSAYEVQQTYTTFQSNQIYVRGRGSEGWNEWRRVDGVNCLKLTGGTLTGALEIDAAESFVRGKRNGANNWFIGTANGTSNDIVLRSYGHNTHISLQADKVYTNKDIYVGENKVNHWGDSYLKATANNYGGIMIDRPTRNDRMLIESHDNRFALIRRNTESGANHYVITTPEKSGVTALVEDFTYQKTGNFEIRRYPDGTMIQTYFIEQNDIVPQGKDSGIKRFNWAVAFTQTPMVFAQIDYKSINSDWSGVVSVYKWQSNGAQCVYQLKEFWANHQGDMAIQFLAIGRWK</sequence>
<evidence type="ECO:0000313" key="3">
    <source>
        <dbReference type="Proteomes" id="UP000036270"/>
    </source>
</evidence>
<organism evidence="2 3">
    <name type="scientific">Muribacter muris</name>
    <dbReference type="NCBI Taxonomy" id="67855"/>
    <lineage>
        <taxon>Bacteria</taxon>
        <taxon>Pseudomonadati</taxon>
        <taxon>Pseudomonadota</taxon>
        <taxon>Gammaproteobacteria</taxon>
        <taxon>Pasteurellales</taxon>
        <taxon>Pasteurellaceae</taxon>
        <taxon>Muribacter</taxon>
    </lineage>
</organism>
<keyword evidence="3" id="KW-1185">Reference proteome</keyword>
<evidence type="ECO:0000313" key="2">
    <source>
        <dbReference type="EMBL" id="KMK50453.1"/>
    </source>
</evidence>
<dbReference type="PATRIC" id="fig|67855.3.peg.92"/>
<dbReference type="AlphaFoldDB" id="A0A0J5P1Q5"/>
<evidence type="ECO:0000259" key="1">
    <source>
        <dbReference type="Pfam" id="PF20744"/>
    </source>
</evidence>
<feature type="non-terminal residue" evidence="2">
    <location>
        <position position="1"/>
    </location>
</feature>
<reference evidence="2 3" key="1">
    <citation type="submission" date="2014-12" db="EMBL/GenBank/DDBJ databases">
        <title>Reclassification of Actinobacillus muris as Muribacter muris.</title>
        <authorList>
            <person name="Christensen H."/>
            <person name="Nicklas W."/>
            <person name="Bisgaard M."/>
        </authorList>
    </citation>
    <scope>NUCLEOTIDE SEQUENCE [LARGE SCALE GENOMIC DNA]</scope>
    <source>
        <strain evidence="2 3">Ackerman80-443D</strain>
    </source>
</reference>
<feature type="domain" description="Tail fibre protein gp37 trimerization region" evidence="1">
    <location>
        <begin position="103"/>
        <end position="160"/>
    </location>
</feature>
<accession>A0A0J5P1Q5</accession>
<dbReference type="Proteomes" id="UP000036270">
    <property type="component" value="Unassembled WGS sequence"/>
</dbReference>
<name>A0A0J5P1Q5_9PAST</name>
<protein>
    <recommendedName>
        <fullName evidence="1">Tail fibre protein gp37 trimerization region domain-containing protein</fullName>
    </recommendedName>
</protein>
<dbReference type="CDD" id="cd19958">
    <property type="entry name" value="pyocin_knob"/>
    <property type="match status" value="1"/>
</dbReference>
<comment type="caution">
    <text evidence="2">The sequence shown here is derived from an EMBL/GenBank/DDBJ whole genome shotgun (WGS) entry which is preliminary data.</text>
</comment>
<dbReference type="InterPro" id="IPR048388">
    <property type="entry name" value="Gp37_trimer"/>
</dbReference>
<dbReference type="Pfam" id="PF20744">
    <property type="entry name" value="gp37_trimer"/>
    <property type="match status" value="1"/>
</dbReference>
<proteinExistence type="predicted"/>